<evidence type="ECO:0008006" key="2">
    <source>
        <dbReference type="Google" id="ProtNLM"/>
    </source>
</evidence>
<proteinExistence type="predicted"/>
<dbReference type="HOGENOM" id="CLU_811184_0_0_10"/>
<dbReference type="AlphaFoldDB" id="B3EK29"/>
<dbReference type="InterPro" id="IPR016181">
    <property type="entry name" value="Acyl_CoA_acyltransferase"/>
</dbReference>
<dbReference type="Gene3D" id="3.40.630.30">
    <property type="match status" value="1"/>
</dbReference>
<organism evidence="1">
    <name type="scientific">Chlorobium phaeobacteroides (strain BS1)</name>
    <dbReference type="NCBI Taxonomy" id="331678"/>
    <lineage>
        <taxon>Bacteria</taxon>
        <taxon>Pseudomonadati</taxon>
        <taxon>Chlorobiota</taxon>
        <taxon>Chlorobiia</taxon>
        <taxon>Chlorobiales</taxon>
        <taxon>Chlorobiaceae</taxon>
        <taxon>Chlorobium/Pelodictyon group</taxon>
        <taxon>Chlorobium</taxon>
    </lineage>
</organism>
<name>B3EK29_CHLPB</name>
<dbReference type="eggNOG" id="ENOG5032WXM">
    <property type="taxonomic scope" value="Bacteria"/>
</dbReference>
<dbReference type="EMBL" id="CP001101">
    <property type="protein sequence ID" value="ACE03097.1"/>
    <property type="molecule type" value="Genomic_DNA"/>
</dbReference>
<dbReference type="KEGG" id="cpb:Cphamn1_0115"/>
<evidence type="ECO:0000313" key="1">
    <source>
        <dbReference type="EMBL" id="ACE03097.1"/>
    </source>
</evidence>
<reference evidence="1" key="1">
    <citation type="submission" date="2008-06" db="EMBL/GenBank/DDBJ databases">
        <title>Complete sequence of Chlorobium phaeobacteroides BS1.</title>
        <authorList>
            <consortium name="US DOE Joint Genome Institute"/>
            <person name="Lucas S."/>
            <person name="Copeland A."/>
            <person name="Lapidus A."/>
            <person name="Glavina del Rio T."/>
            <person name="Dalin E."/>
            <person name="Tice H."/>
            <person name="Bruce D."/>
            <person name="Goodwin L."/>
            <person name="Pitluck S."/>
            <person name="Schmutz J."/>
            <person name="Larimer F."/>
            <person name="Land M."/>
            <person name="Hauser L."/>
            <person name="Kyrpides N."/>
            <person name="Ovchinnikova G."/>
            <person name="Li T."/>
            <person name="Liu Z."/>
            <person name="Zhao F."/>
            <person name="Overmann J."/>
            <person name="Bryant D.A."/>
            <person name="Richardson P."/>
        </authorList>
    </citation>
    <scope>NUCLEOTIDE SEQUENCE [LARGE SCALE GENOMIC DNA]</scope>
    <source>
        <strain evidence="1">BS1</strain>
    </source>
</reference>
<protein>
    <recommendedName>
        <fullName evidence="2">BioF2-like acetyltransferase domain-containing protein</fullName>
    </recommendedName>
</protein>
<dbReference type="SUPFAM" id="SSF55729">
    <property type="entry name" value="Acyl-CoA N-acyltransferases (Nat)"/>
    <property type="match status" value="1"/>
</dbReference>
<accession>B3EK29</accession>
<sequence length="412" mass="47753">MRSNRKRITIKAISRRLPRSFRSLYTSLRFCLKWFRTLRVEFRVLEGQEPGSRSPLSILCAAGEKDRNYLAGLAFGEDYRERFLCRAWLWNANRVSGKNDGRYAMMFVKIHKSQRWILGSGNRFSIPDWVIGEVALPVDSGSMTAEKVKSDTRRIRTNGLEYEVTRDIKRFDDFYHNMYLPHILRVHGRSAFVTPYELMRKRLEHCDLLLVMKQGEPISGCMISYFEAVPRMKSLGVRDGDPEYLKFGATGALYYFSLLYLEGKGFPWIGLGGSRAFLHDGVLRYKRKWAQKLVDSSPDIFEFRILADSNATRSFLRSNPFIFKKRGSLYAAVFVDRERPLDPKELGRIGKEYLYPGLSKLYVYVFQQNLPEYPNTVSEELSDRLVIQSAEKVMGGHYNSKMVTDLNILLNA</sequence>
<dbReference type="OrthoDB" id="597636at2"/>
<gene>
    <name evidence="1" type="ordered locus">Cphamn1_0115</name>
</gene>